<dbReference type="PANTHER" id="PTHR22943:SF254">
    <property type="entry name" value="SEVEN TM RECEPTOR"/>
    <property type="match status" value="1"/>
</dbReference>
<evidence type="ECO:0000256" key="4">
    <source>
        <dbReference type="ARBA" id="ARBA00022606"/>
    </source>
</evidence>
<dbReference type="AGR" id="WB:WBGene00006253"/>
<comment type="subcellular location">
    <subcellularLocation>
        <location evidence="1">Cell projection</location>
        <location evidence="1">Cilium membrane</location>
        <topology evidence="1">Multi-pass membrane protein</topology>
    </subcellularLocation>
</comment>
<evidence type="ECO:0000256" key="14">
    <source>
        <dbReference type="ARBA" id="ARBA00061678"/>
    </source>
</evidence>
<keyword evidence="2" id="KW-1003">Cell membrane</keyword>
<dbReference type="WormBase" id="Y46H3D.3">
    <property type="protein sequence ID" value="CE38244"/>
    <property type="gene ID" value="WBGene00006253"/>
    <property type="gene designation" value="str-222"/>
</dbReference>
<dbReference type="FunFam" id="1.20.1070.10:FF:000128">
    <property type="entry name" value="Seven TM Receptor"/>
    <property type="match status" value="1"/>
</dbReference>
<keyword evidence="8" id="KW-0969">Cilium</keyword>
<evidence type="ECO:0000256" key="10">
    <source>
        <dbReference type="ARBA" id="ARBA00023170"/>
    </source>
</evidence>
<keyword evidence="6" id="KW-0552">Olfaction</keyword>
<gene>
    <name evidence="20 22" type="primary">str-222</name>
    <name evidence="20" type="ORF">CELE_Y46H3D.3</name>
    <name evidence="22" type="ORF">Y46H3D.3</name>
</gene>
<evidence type="ECO:0000256" key="12">
    <source>
        <dbReference type="ARBA" id="ARBA00023273"/>
    </source>
</evidence>
<evidence type="ECO:0000256" key="13">
    <source>
        <dbReference type="ARBA" id="ARBA00054965"/>
    </source>
</evidence>
<evidence type="ECO:0000256" key="18">
    <source>
        <dbReference type="ARBA" id="ARBA00082489"/>
    </source>
</evidence>
<dbReference type="InterPro" id="IPR019428">
    <property type="entry name" value="7TM_GPCR_serpentine_rcpt_Str"/>
</dbReference>
<dbReference type="RefSeq" id="NP_503464.2">
    <property type="nucleotide sequence ID" value="NM_071063.2"/>
</dbReference>
<organism evidence="20 21">
    <name type="scientific">Caenorhabditis elegans</name>
    <dbReference type="NCBI Taxonomy" id="6239"/>
    <lineage>
        <taxon>Eukaryota</taxon>
        <taxon>Metazoa</taxon>
        <taxon>Ecdysozoa</taxon>
        <taxon>Nematoda</taxon>
        <taxon>Chromadorea</taxon>
        <taxon>Rhabditida</taxon>
        <taxon>Rhabditina</taxon>
        <taxon>Rhabditomorpha</taxon>
        <taxon>Rhabditoidea</taxon>
        <taxon>Rhabditidae</taxon>
        <taxon>Peloderinae</taxon>
        <taxon>Caenorhabditis</taxon>
    </lineage>
</organism>
<dbReference type="GO" id="GO:0006935">
    <property type="term" value="P:chemotaxis"/>
    <property type="evidence" value="ECO:0007669"/>
    <property type="project" value="UniProtKB-KW"/>
</dbReference>
<keyword evidence="21" id="KW-1185">Reference proteome</keyword>
<dbReference type="SUPFAM" id="SSF81321">
    <property type="entry name" value="Family A G protein-coupled receptor-like"/>
    <property type="match status" value="1"/>
</dbReference>
<proteinExistence type="inferred from homology"/>
<keyword evidence="7 19" id="KW-1133">Transmembrane helix</keyword>
<evidence type="ECO:0000256" key="7">
    <source>
        <dbReference type="ARBA" id="ARBA00022989"/>
    </source>
</evidence>
<dbReference type="GO" id="GO:0042048">
    <property type="term" value="P:olfactory behavior"/>
    <property type="evidence" value="ECO:0000318"/>
    <property type="project" value="GO_Central"/>
</dbReference>
<feature type="transmembrane region" description="Helical" evidence="19">
    <location>
        <begin position="286"/>
        <end position="309"/>
    </location>
</feature>
<evidence type="ECO:0000256" key="9">
    <source>
        <dbReference type="ARBA" id="ARBA00023136"/>
    </source>
</evidence>
<evidence type="ECO:0000256" key="11">
    <source>
        <dbReference type="ARBA" id="ARBA00023180"/>
    </source>
</evidence>
<dbReference type="UCSC" id="Y46H3D.3">
    <property type="organism name" value="c. elegans"/>
</dbReference>
<reference evidence="20 21" key="1">
    <citation type="journal article" date="1998" name="Science">
        <title>Genome sequence of the nematode C. elegans: a platform for investigating biology.</title>
        <authorList>
            <consortium name="The C. elegans sequencing consortium"/>
            <person name="Sulson J.E."/>
            <person name="Waterston R."/>
        </authorList>
    </citation>
    <scope>NUCLEOTIDE SEQUENCE [LARGE SCALE GENOMIC DNA]</scope>
    <source>
        <strain evidence="20 21">Bristol N2</strain>
    </source>
</reference>
<evidence type="ECO:0000256" key="5">
    <source>
        <dbReference type="ARBA" id="ARBA00022692"/>
    </source>
</evidence>
<feature type="transmembrane region" description="Helical" evidence="19">
    <location>
        <begin position="208"/>
        <end position="231"/>
    </location>
</feature>
<keyword evidence="11" id="KW-0325">Glycoprotein</keyword>
<dbReference type="PaxDb" id="6239-Y46H3D.3"/>
<evidence type="ECO:0000256" key="2">
    <source>
        <dbReference type="ARBA" id="ARBA00022475"/>
    </source>
</evidence>
<evidence type="ECO:0000256" key="16">
    <source>
        <dbReference type="ARBA" id="ARBA00067967"/>
    </source>
</evidence>
<dbReference type="FunCoup" id="Q966B4">
    <property type="interactions" value="2"/>
</dbReference>
<dbReference type="PhylomeDB" id="Q966B4"/>
<dbReference type="PANTHER" id="PTHR22943">
    <property type="entry name" value="7-TRANSMEMBRANE DOMAIN RECEPTOR C.ELEGANS"/>
    <property type="match status" value="1"/>
</dbReference>
<dbReference type="Pfam" id="PF10326">
    <property type="entry name" value="7TM_GPCR_Str"/>
    <property type="match status" value="1"/>
</dbReference>
<feature type="transmembrane region" description="Helical" evidence="19">
    <location>
        <begin position="252"/>
        <end position="280"/>
    </location>
</feature>
<feature type="transmembrane region" description="Helical" evidence="19">
    <location>
        <begin position="97"/>
        <end position="119"/>
    </location>
</feature>
<protein>
    <recommendedName>
        <fullName evidence="16">Serpentine receptor class r-10</fullName>
    </recommendedName>
    <alternativeName>
        <fullName evidence="17">Odorant response abnormal protein 10</fullName>
    </alternativeName>
    <alternativeName>
        <fullName evidence="18">Olfactory receptor 10</fullName>
    </alternativeName>
</protein>
<accession>Q966B4</accession>
<dbReference type="KEGG" id="cel:CELE_Y46H3D.3"/>
<feature type="transmembrane region" description="Helical" evidence="19">
    <location>
        <begin position="12"/>
        <end position="34"/>
    </location>
</feature>
<dbReference type="InParanoid" id="Q966B4"/>
<dbReference type="GeneID" id="192033"/>
<dbReference type="GO" id="GO:0005886">
    <property type="term" value="C:plasma membrane"/>
    <property type="evidence" value="ECO:0000318"/>
    <property type="project" value="GO_Central"/>
</dbReference>
<dbReference type="eggNOG" id="ENOG502TJG8">
    <property type="taxonomic scope" value="Eukaryota"/>
</dbReference>
<dbReference type="SMR" id="Q966B4"/>
<evidence type="ECO:0000256" key="17">
    <source>
        <dbReference type="ARBA" id="ARBA00078653"/>
    </source>
</evidence>
<keyword evidence="12" id="KW-0966">Cell projection</keyword>
<feature type="transmembrane region" description="Helical" evidence="19">
    <location>
        <begin position="131"/>
        <end position="151"/>
    </location>
</feature>
<evidence type="ECO:0000313" key="20">
    <source>
        <dbReference type="EMBL" id="CCD69582.1"/>
    </source>
</evidence>
<evidence type="ECO:0000256" key="15">
    <source>
        <dbReference type="ARBA" id="ARBA00064300"/>
    </source>
</evidence>
<evidence type="ECO:0000256" key="1">
    <source>
        <dbReference type="ARBA" id="ARBA00004272"/>
    </source>
</evidence>
<name>Q966B4_CAEEL</name>
<comment type="function">
    <text evidence="13">An odorant receptor which affects chemotaxis to the volatile odorant diacetyl. Specifies AWA neuronal cell fate via the odr-7 pathway.</text>
</comment>
<keyword evidence="9 19" id="KW-0472">Membrane</keyword>
<dbReference type="EMBL" id="BX284605">
    <property type="protein sequence ID" value="CCD69582.1"/>
    <property type="molecule type" value="Genomic_DNA"/>
</dbReference>
<dbReference type="Gene3D" id="1.20.1070.10">
    <property type="entry name" value="Rhodopsin 7-helix transmembrane proteins"/>
    <property type="match status" value="1"/>
</dbReference>
<evidence type="ECO:0000256" key="6">
    <source>
        <dbReference type="ARBA" id="ARBA00022725"/>
    </source>
</evidence>
<comment type="similarity">
    <text evidence="14">Belongs to the nematode receptor-like protein str family.</text>
</comment>
<dbReference type="AlphaFoldDB" id="Q966B4"/>
<dbReference type="CTD" id="192033"/>
<keyword evidence="4" id="KW-0716">Sensory transduction</keyword>
<evidence type="ECO:0000256" key="19">
    <source>
        <dbReference type="SAM" id="Phobius"/>
    </source>
</evidence>
<evidence type="ECO:0000313" key="22">
    <source>
        <dbReference type="WormBase" id="Y46H3D.3"/>
    </source>
</evidence>
<dbReference type="Proteomes" id="UP000001940">
    <property type="component" value="Chromosome V"/>
</dbReference>
<dbReference type="GO" id="GO:0007186">
    <property type="term" value="P:G protein-coupled receptor signaling pathway"/>
    <property type="evidence" value="ECO:0000318"/>
    <property type="project" value="GO_Central"/>
</dbReference>
<keyword evidence="3" id="KW-0145">Chemotaxis</keyword>
<dbReference type="GO" id="GO:0060170">
    <property type="term" value="C:ciliary membrane"/>
    <property type="evidence" value="ECO:0007669"/>
    <property type="project" value="UniProtKB-SubCell"/>
</dbReference>
<evidence type="ECO:0000256" key="8">
    <source>
        <dbReference type="ARBA" id="ARBA00023069"/>
    </source>
</evidence>
<evidence type="ECO:0000256" key="3">
    <source>
        <dbReference type="ARBA" id="ARBA00022500"/>
    </source>
</evidence>
<dbReference type="GO" id="GO:0038022">
    <property type="term" value="F:G protein-coupled olfactory receptor activity"/>
    <property type="evidence" value="ECO:0000318"/>
    <property type="project" value="GO_Central"/>
</dbReference>
<feature type="transmembrane region" description="Helical" evidence="19">
    <location>
        <begin position="46"/>
        <end position="68"/>
    </location>
</feature>
<sequence>MFSGLKWGRLLIHIQQVSAAFSILTNIFLIHLILNKSPTQIGAYKFLMLYFSFFEIFYGIVVALTSPFHHTQYATYLAIISAKDRDLSHFTLNIFNAMYWGCYGMSLAMFGVHFIYRYLAACGSQLANSFNTWKIVIWFLLPLSFGAIWSFDGYFFCRPTEEVTNFIKDSVYVTFGLKESEFVYLGPRIFQKNENGIIQFNVGPSAGLGLNVMTVNISFLAIFFFGIKCYFCIQNMVKQSASSKSNALQRQLFYALVIQTLIPVIFMQLPFTIVLILCIFDINDDVISGLAVMSIAVYPAIDPLPNIFIIKDYRRALLNYLRWIKNRFLCRKHVVSDVRNASYYTDGHTTKNAPSAPSHVPIVHMNT</sequence>
<evidence type="ECO:0000313" key="21">
    <source>
        <dbReference type="Proteomes" id="UP000001940"/>
    </source>
</evidence>
<dbReference type="HOGENOM" id="CLU_036335_2_0_1"/>
<keyword evidence="10 20" id="KW-0675">Receptor</keyword>
<keyword evidence="5 19" id="KW-0812">Transmembrane</keyword>
<comment type="subunit">
    <text evidence="15">Interacts with odr-4.</text>
</comment>